<dbReference type="SUPFAM" id="SSF56112">
    <property type="entry name" value="Protein kinase-like (PK-like)"/>
    <property type="match status" value="1"/>
</dbReference>
<dbReference type="CDD" id="cd05121">
    <property type="entry name" value="ABC1_ADCK3-like"/>
    <property type="match status" value="1"/>
</dbReference>
<feature type="domain" description="ABC1 atypical kinase-like" evidence="2">
    <location>
        <begin position="105"/>
        <end position="303"/>
    </location>
</feature>
<accession>E8PLE0</accession>
<dbReference type="InterPro" id="IPR004147">
    <property type="entry name" value="ABC1_dom"/>
</dbReference>
<proteinExistence type="inferred from homology"/>
<dbReference type="eggNOG" id="COG0661">
    <property type="taxonomic scope" value="Bacteria"/>
</dbReference>
<evidence type="ECO:0000256" key="1">
    <source>
        <dbReference type="ARBA" id="ARBA00009670"/>
    </source>
</evidence>
<evidence type="ECO:0000313" key="3">
    <source>
        <dbReference type="EMBL" id="ADW22289.1"/>
    </source>
</evidence>
<dbReference type="Proteomes" id="UP000008087">
    <property type="component" value="Chromosome"/>
</dbReference>
<evidence type="ECO:0000259" key="2">
    <source>
        <dbReference type="Pfam" id="PF03109"/>
    </source>
</evidence>
<dbReference type="InterPro" id="IPR011009">
    <property type="entry name" value="Kinase-like_dom_sf"/>
</dbReference>
<dbReference type="PANTHER" id="PTHR10566:SF113">
    <property type="entry name" value="PROTEIN ACTIVITY OF BC1 COMPLEX KINASE 7, CHLOROPLASTIC"/>
    <property type="match status" value="1"/>
</dbReference>
<dbReference type="EMBL" id="CP001962">
    <property type="protein sequence ID" value="ADW22289.1"/>
    <property type="molecule type" value="Genomic_DNA"/>
</dbReference>
<name>E8PLE0_THESS</name>
<protein>
    <submittedName>
        <fullName evidence="3">ABC transporter</fullName>
    </submittedName>
</protein>
<comment type="similarity">
    <text evidence="1">Belongs to the protein kinase superfamily. ADCK protein kinase family.</text>
</comment>
<dbReference type="PANTHER" id="PTHR10566">
    <property type="entry name" value="CHAPERONE-ACTIVITY OF BC1 COMPLEX CABC1 -RELATED"/>
    <property type="match status" value="1"/>
</dbReference>
<sequence length="318" mass="35907">MVEAQALPRVDSETLGKIRQELAERARRNTPRARMRLALRVFLRHGLAQLFQGGLPRSEEGWRRLGQRVKAAFQELGPTYIKLGQVLVTRQELFPDAFTQELATLLDQVPPMPFPYMAMVLEEELPDGLATFRWIDPEPLASASVAQVHRAELKDGRLCAVKVVRPLVDRLFQTDIGVIKALARRLQRFLPPPVAASVDLPGILEDYYSSALSELDMRLEARNTEEGKRSVEEFGTLAVPEVYLATRRVLVLEYVDGWNIKDFPVDFLSFEERLEIMLDLAHLYIKTFLEGFYHADPHGADLTAIPHRAPGSAGRRGG</sequence>
<evidence type="ECO:0000313" key="4">
    <source>
        <dbReference type="Proteomes" id="UP000008087"/>
    </source>
</evidence>
<reference evidence="3 4" key="2">
    <citation type="journal article" date="2011" name="BMC Genomics">
        <title>Sequence of the hyperplastic genome of the naturally competent Thermus scotoductus SA-01.</title>
        <authorList>
            <person name="Gounder K."/>
            <person name="Brzuszkiewicz E."/>
            <person name="Liesegang H."/>
            <person name="Wollherr A."/>
            <person name="Daniel R."/>
            <person name="Gottschalk G."/>
            <person name="Reva O."/>
            <person name="Kumwenda B."/>
            <person name="Srivastava M."/>
            <person name="Bricio C."/>
            <person name="Berenguer J."/>
            <person name="van Heerden E."/>
            <person name="Litthauer D."/>
        </authorList>
    </citation>
    <scope>NUCLEOTIDE SEQUENCE [LARGE SCALE GENOMIC DNA]</scope>
    <source>
        <strain evidence="4">ATCC 700910 / SA-01</strain>
    </source>
</reference>
<dbReference type="InterPro" id="IPR050154">
    <property type="entry name" value="UbiB_kinase"/>
</dbReference>
<gene>
    <name evidence="3" type="ordered locus">TSC_c16740</name>
</gene>
<organism evidence="3 4">
    <name type="scientific">Thermus scotoductus (strain ATCC 700910 / SA-01)</name>
    <dbReference type="NCBI Taxonomy" id="743525"/>
    <lineage>
        <taxon>Bacteria</taxon>
        <taxon>Thermotogati</taxon>
        <taxon>Deinococcota</taxon>
        <taxon>Deinococci</taxon>
        <taxon>Thermales</taxon>
        <taxon>Thermaceae</taxon>
        <taxon>Thermus</taxon>
    </lineage>
</organism>
<dbReference type="RefSeq" id="WP_015717557.1">
    <property type="nucleotide sequence ID" value="NC_014974.1"/>
</dbReference>
<reference evidence="4" key="1">
    <citation type="submission" date="2010-03" db="EMBL/GenBank/DDBJ databases">
        <title>The genome sequence of Thermus scotoductus SA-01.</title>
        <authorList>
            <person name="Gounder K."/>
            <person name="Liesegang H."/>
            <person name="Brzuszkiewicz E."/>
            <person name="Wollherr A."/>
            <person name="Daniel R."/>
            <person name="Gottschalk G."/>
            <person name="van Heerden E."/>
            <person name="Litthauer D."/>
        </authorList>
    </citation>
    <scope>NUCLEOTIDE SEQUENCE [LARGE SCALE GENOMIC DNA]</scope>
    <source>
        <strain evidence="4">ATCC 700910 / SA-01</strain>
    </source>
</reference>
<dbReference type="HOGENOM" id="CLU_874171_0_0_0"/>
<dbReference type="KEGG" id="tsc:TSC_c16740"/>
<dbReference type="AlphaFoldDB" id="E8PLE0"/>
<dbReference type="Pfam" id="PF03109">
    <property type="entry name" value="ABC1"/>
    <property type="match status" value="1"/>
</dbReference>
<dbReference type="STRING" id="743525.TSC_c16740"/>